<dbReference type="PANTHER" id="PTHR31374">
    <property type="entry name" value="AUXIN-INDUCED PROTEIN-LIKE-RELATED"/>
    <property type="match status" value="1"/>
</dbReference>
<dbReference type="InterPro" id="IPR003676">
    <property type="entry name" value="SAUR_fam"/>
</dbReference>
<keyword evidence="3" id="KW-1185">Reference proteome</keyword>
<dbReference type="EMBL" id="JAUJYO010000013">
    <property type="protein sequence ID" value="KAK1299536.1"/>
    <property type="molecule type" value="Genomic_DNA"/>
</dbReference>
<reference evidence="2" key="1">
    <citation type="journal article" date="2023" name="Nat. Commun.">
        <title>Diploid and tetraploid genomes of Acorus and the evolution of monocots.</title>
        <authorList>
            <person name="Ma L."/>
            <person name="Liu K.W."/>
            <person name="Li Z."/>
            <person name="Hsiao Y.Y."/>
            <person name="Qi Y."/>
            <person name="Fu T."/>
            <person name="Tang G.D."/>
            <person name="Zhang D."/>
            <person name="Sun W.H."/>
            <person name="Liu D.K."/>
            <person name="Li Y."/>
            <person name="Chen G.Z."/>
            <person name="Liu X.D."/>
            <person name="Liao X.Y."/>
            <person name="Jiang Y.T."/>
            <person name="Yu X."/>
            <person name="Hao Y."/>
            <person name="Huang J."/>
            <person name="Zhao X.W."/>
            <person name="Ke S."/>
            <person name="Chen Y.Y."/>
            <person name="Wu W.L."/>
            <person name="Hsu J.L."/>
            <person name="Lin Y.F."/>
            <person name="Huang M.D."/>
            <person name="Li C.Y."/>
            <person name="Huang L."/>
            <person name="Wang Z.W."/>
            <person name="Zhao X."/>
            <person name="Zhong W.Y."/>
            <person name="Peng D.H."/>
            <person name="Ahmad S."/>
            <person name="Lan S."/>
            <person name="Zhang J.S."/>
            <person name="Tsai W.C."/>
            <person name="Van de Peer Y."/>
            <person name="Liu Z.J."/>
        </authorList>
    </citation>
    <scope>NUCLEOTIDE SEQUENCE</scope>
    <source>
        <strain evidence="2">CP</strain>
    </source>
</reference>
<reference evidence="2" key="2">
    <citation type="submission" date="2023-06" db="EMBL/GenBank/DDBJ databases">
        <authorList>
            <person name="Ma L."/>
            <person name="Liu K.-W."/>
            <person name="Li Z."/>
            <person name="Hsiao Y.-Y."/>
            <person name="Qi Y."/>
            <person name="Fu T."/>
            <person name="Tang G."/>
            <person name="Zhang D."/>
            <person name="Sun W.-H."/>
            <person name="Liu D.-K."/>
            <person name="Li Y."/>
            <person name="Chen G.-Z."/>
            <person name="Liu X.-D."/>
            <person name="Liao X.-Y."/>
            <person name="Jiang Y.-T."/>
            <person name="Yu X."/>
            <person name="Hao Y."/>
            <person name="Huang J."/>
            <person name="Zhao X.-W."/>
            <person name="Ke S."/>
            <person name="Chen Y.-Y."/>
            <person name="Wu W.-L."/>
            <person name="Hsu J.-L."/>
            <person name="Lin Y.-F."/>
            <person name="Huang M.-D."/>
            <person name="Li C.-Y."/>
            <person name="Huang L."/>
            <person name="Wang Z.-W."/>
            <person name="Zhao X."/>
            <person name="Zhong W.-Y."/>
            <person name="Peng D.-H."/>
            <person name="Ahmad S."/>
            <person name="Lan S."/>
            <person name="Zhang J.-S."/>
            <person name="Tsai W.-C."/>
            <person name="Van De Peer Y."/>
            <person name="Liu Z.-J."/>
        </authorList>
    </citation>
    <scope>NUCLEOTIDE SEQUENCE</scope>
    <source>
        <strain evidence="2">CP</strain>
        <tissue evidence="2">Leaves</tissue>
    </source>
</reference>
<dbReference type="Pfam" id="PF02519">
    <property type="entry name" value="Auxin_inducible"/>
    <property type="match status" value="1"/>
</dbReference>
<name>A0AAV9DF48_ACOCL</name>
<gene>
    <name evidence="2" type="ORF">QJS10_CPB13g01554</name>
</gene>
<sequence>MNTAQPINERKISFAIVSTLQANQAIKETLLSARRSIIDDFEKPLPAGHLPVYVGGDRARFVVPVRSLSHPLFRMLLEKTYREYGFEQRCGLVVLCSVSFFREVLRAVECCHGRFQIENLVEELEL</sequence>
<evidence type="ECO:0000313" key="3">
    <source>
        <dbReference type="Proteomes" id="UP001180020"/>
    </source>
</evidence>
<dbReference type="GO" id="GO:0009733">
    <property type="term" value="P:response to auxin"/>
    <property type="evidence" value="ECO:0007669"/>
    <property type="project" value="InterPro"/>
</dbReference>
<comment type="similarity">
    <text evidence="1">Belongs to the ARG7 family.</text>
</comment>
<evidence type="ECO:0000256" key="1">
    <source>
        <dbReference type="ARBA" id="ARBA00006974"/>
    </source>
</evidence>
<dbReference type="AlphaFoldDB" id="A0AAV9DF48"/>
<accession>A0AAV9DF48</accession>
<comment type="caution">
    <text evidence="2">The sequence shown here is derived from an EMBL/GenBank/DDBJ whole genome shotgun (WGS) entry which is preliminary data.</text>
</comment>
<dbReference type="Proteomes" id="UP001180020">
    <property type="component" value="Unassembled WGS sequence"/>
</dbReference>
<protein>
    <submittedName>
        <fullName evidence="2">Uncharacterized protein</fullName>
    </submittedName>
</protein>
<proteinExistence type="inferred from homology"/>
<evidence type="ECO:0000313" key="2">
    <source>
        <dbReference type="EMBL" id="KAK1299536.1"/>
    </source>
</evidence>
<organism evidence="2 3">
    <name type="scientific">Acorus calamus</name>
    <name type="common">Sweet flag</name>
    <dbReference type="NCBI Taxonomy" id="4465"/>
    <lineage>
        <taxon>Eukaryota</taxon>
        <taxon>Viridiplantae</taxon>
        <taxon>Streptophyta</taxon>
        <taxon>Embryophyta</taxon>
        <taxon>Tracheophyta</taxon>
        <taxon>Spermatophyta</taxon>
        <taxon>Magnoliopsida</taxon>
        <taxon>Liliopsida</taxon>
        <taxon>Acoraceae</taxon>
        <taxon>Acorus</taxon>
    </lineage>
</organism>
<dbReference type="PANTHER" id="PTHR31374:SF28">
    <property type="entry name" value="SAUR-LIKE AUXIN-RESPONSIVE PROTEIN FAMILY"/>
    <property type="match status" value="1"/>
</dbReference>